<protein>
    <submittedName>
        <fullName evidence="1">Uncharacterized protein</fullName>
    </submittedName>
</protein>
<evidence type="ECO:0000313" key="1">
    <source>
        <dbReference type="EMBL" id="QGM27253.1"/>
    </source>
</evidence>
<sequence length="179" mass="20829">MNAATEKMTNLEWLTQIGLKAIDYTEEPKGTGEKGPSWEDRCAAIASIECPACKAYCELLVWGDYRDNTEAFKILCSYIAKILHYAAEEKVQRQKFNLEAFCLKLAKMAVFYNLRPRLKGERTAQGQLNFFGITEVNADTYGKRYKYLSYMAENILEGFMEEIDFYVDEYRKELTRSRR</sequence>
<dbReference type="EMBL" id="CP046045">
    <property type="protein sequence ID" value="QGM27253.1"/>
    <property type="molecule type" value="Genomic_DNA"/>
</dbReference>
<name>A0AAP9KIT2_9GAMM</name>
<dbReference type="Proteomes" id="UP000405075">
    <property type="component" value="Chromosome"/>
</dbReference>
<dbReference type="RefSeq" id="WP_154320538.1">
    <property type="nucleotide sequence ID" value="NZ_CP046045.1"/>
</dbReference>
<organism evidence="1 2">
    <name type="scientific">Acinetobacter towneri</name>
    <dbReference type="NCBI Taxonomy" id="202956"/>
    <lineage>
        <taxon>Bacteria</taxon>
        <taxon>Pseudomonadati</taxon>
        <taxon>Pseudomonadota</taxon>
        <taxon>Gammaproteobacteria</taxon>
        <taxon>Moraxellales</taxon>
        <taxon>Moraxellaceae</taxon>
        <taxon>Acinetobacter</taxon>
    </lineage>
</organism>
<proteinExistence type="predicted"/>
<evidence type="ECO:0000313" key="2">
    <source>
        <dbReference type="Proteomes" id="UP000405075"/>
    </source>
</evidence>
<reference evidence="2" key="1">
    <citation type="submission" date="2019-11" db="EMBL/GenBank/DDBJ databases">
        <title>Escherichia coli 1916D6.</title>
        <authorList>
            <person name="Yao H."/>
            <person name="Du X."/>
            <person name="Yu R."/>
            <person name="Li A."/>
        </authorList>
    </citation>
    <scope>NUCLEOTIDE SEQUENCE [LARGE SCALE GENOMIC DNA]</scope>
    <source>
        <strain evidence="2">19110F47</strain>
    </source>
</reference>
<gene>
    <name evidence="1" type="ORF">GJD93_05990</name>
</gene>
<dbReference type="AlphaFoldDB" id="A0AAP9KIT2"/>
<accession>A0AAP9KIT2</accession>